<evidence type="ECO:0000256" key="8">
    <source>
        <dbReference type="ARBA" id="ARBA00022982"/>
    </source>
</evidence>
<evidence type="ECO:0000256" key="3">
    <source>
        <dbReference type="ARBA" id="ARBA00022448"/>
    </source>
</evidence>
<dbReference type="EMBL" id="JANQAO010000003">
    <property type="protein sequence ID" value="MDM5147725.1"/>
    <property type="molecule type" value="Genomic_DNA"/>
</dbReference>
<comment type="cofactor">
    <cofactor evidence="1">
        <name>heme b</name>
        <dbReference type="ChEBI" id="CHEBI:60344"/>
    </cofactor>
</comment>
<evidence type="ECO:0000256" key="7">
    <source>
        <dbReference type="ARBA" id="ARBA00022723"/>
    </source>
</evidence>
<keyword evidence="16" id="KW-1185">Reference proteome</keyword>
<keyword evidence="3" id="KW-0813">Transport</keyword>
<dbReference type="InterPro" id="IPR016174">
    <property type="entry name" value="Di-haem_cyt_TM"/>
</dbReference>
<comment type="similarity">
    <text evidence="12">Belongs to the cytochrome b561 family.</text>
</comment>
<keyword evidence="7" id="KW-0479">Metal-binding</keyword>
<feature type="transmembrane region" description="Helical" evidence="13">
    <location>
        <begin position="118"/>
        <end position="134"/>
    </location>
</feature>
<reference evidence="15" key="2">
    <citation type="journal article" date="2023" name="Microbiome">
        <title>Synthase-selected sorting approach identifies a beta-lactone synthase in a nudibranch symbiotic bacterium.</title>
        <authorList>
            <person name="Dzunkova M."/>
            <person name="La Clair J.J."/>
            <person name="Tyml T."/>
            <person name="Doud D."/>
            <person name="Schulz F."/>
            <person name="Piquer-Esteban S."/>
            <person name="Porcel Sanchis D."/>
            <person name="Osborn A."/>
            <person name="Robinson D."/>
            <person name="Louie K.B."/>
            <person name="Bowen B.P."/>
            <person name="Bowers R.M."/>
            <person name="Lee J."/>
            <person name="Arnau V."/>
            <person name="Diaz-Villanueva W."/>
            <person name="Stepanauskas R."/>
            <person name="Gosliner T."/>
            <person name="Date S.V."/>
            <person name="Northen T.R."/>
            <person name="Cheng J.F."/>
            <person name="Burkart M.D."/>
            <person name="Woyke T."/>
        </authorList>
    </citation>
    <scope>NUCLEOTIDE SEQUENCE</scope>
    <source>
        <strain evidence="15">Df01</strain>
    </source>
</reference>
<evidence type="ECO:0000256" key="6">
    <source>
        <dbReference type="ARBA" id="ARBA00022692"/>
    </source>
</evidence>
<comment type="caution">
    <text evidence="15">The sequence shown here is derived from an EMBL/GenBank/DDBJ whole genome shotgun (WGS) entry which is preliminary data.</text>
</comment>
<evidence type="ECO:0000256" key="12">
    <source>
        <dbReference type="ARBA" id="ARBA00037975"/>
    </source>
</evidence>
<feature type="transmembrane region" description="Helical" evidence="13">
    <location>
        <begin position="146"/>
        <end position="164"/>
    </location>
</feature>
<dbReference type="PANTHER" id="PTHR30529:SF1">
    <property type="entry name" value="CYTOCHROME B561 HOMOLOG 2"/>
    <property type="match status" value="1"/>
</dbReference>
<keyword evidence="9 13" id="KW-1133">Transmembrane helix</keyword>
<evidence type="ECO:0000256" key="2">
    <source>
        <dbReference type="ARBA" id="ARBA00004651"/>
    </source>
</evidence>
<keyword evidence="11 13" id="KW-0472">Membrane</keyword>
<keyword evidence="8" id="KW-0249">Electron transport</keyword>
<gene>
    <name evidence="15" type="ORF">NQX30_05005</name>
</gene>
<proteinExistence type="inferred from homology"/>
<evidence type="ECO:0000259" key="14">
    <source>
        <dbReference type="Pfam" id="PF01292"/>
    </source>
</evidence>
<feature type="domain" description="Cytochrome b561 bacterial/Ni-hydrogenase" evidence="14">
    <location>
        <begin position="10"/>
        <end position="179"/>
    </location>
</feature>
<comment type="subcellular location">
    <subcellularLocation>
        <location evidence="2">Cell membrane</location>
        <topology evidence="2">Multi-pass membrane protein</topology>
    </subcellularLocation>
</comment>
<feature type="transmembrane region" description="Helical" evidence="13">
    <location>
        <begin position="54"/>
        <end position="72"/>
    </location>
</feature>
<dbReference type="Proteomes" id="UP001168167">
    <property type="component" value="Unassembled WGS sequence"/>
</dbReference>
<accession>A0ABT7QLZ4</accession>
<evidence type="ECO:0000256" key="1">
    <source>
        <dbReference type="ARBA" id="ARBA00001970"/>
    </source>
</evidence>
<evidence type="ECO:0000313" key="15">
    <source>
        <dbReference type="EMBL" id="MDM5147725.1"/>
    </source>
</evidence>
<organism evidence="15 16">
    <name type="scientific">Candidatus Doriopsillibacter californiensis</name>
    <dbReference type="NCBI Taxonomy" id="2970740"/>
    <lineage>
        <taxon>Bacteria</taxon>
        <taxon>Pseudomonadati</taxon>
        <taxon>Pseudomonadota</taxon>
        <taxon>Gammaproteobacteria</taxon>
        <taxon>Candidatus Tethybacterales</taxon>
        <taxon>Candidatus Persebacteraceae</taxon>
        <taxon>Candidatus Doriopsillibacter</taxon>
    </lineage>
</organism>
<dbReference type="PANTHER" id="PTHR30529">
    <property type="entry name" value="CYTOCHROME B561"/>
    <property type="match status" value="1"/>
</dbReference>
<keyword evidence="6 13" id="KW-0812">Transmembrane</keyword>
<evidence type="ECO:0000256" key="5">
    <source>
        <dbReference type="ARBA" id="ARBA00022617"/>
    </source>
</evidence>
<protein>
    <submittedName>
        <fullName evidence="15">Cytochrome b</fullName>
    </submittedName>
</protein>
<evidence type="ECO:0000256" key="11">
    <source>
        <dbReference type="ARBA" id="ARBA00023136"/>
    </source>
</evidence>
<keyword evidence="4" id="KW-1003">Cell membrane</keyword>
<evidence type="ECO:0000256" key="13">
    <source>
        <dbReference type="SAM" id="Phobius"/>
    </source>
</evidence>
<evidence type="ECO:0000256" key="4">
    <source>
        <dbReference type="ARBA" id="ARBA00022475"/>
    </source>
</evidence>
<keyword evidence="10" id="KW-0408">Iron</keyword>
<evidence type="ECO:0000256" key="10">
    <source>
        <dbReference type="ARBA" id="ARBA00023004"/>
    </source>
</evidence>
<feature type="transmembrane region" description="Helical" evidence="13">
    <location>
        <begin position="92"/>
        <end position="111"/>
    </location>
</feature>
<feature type="transmembrane region" description="Helical" evidence="13">
    <location>
        <begin position="20"/>
        <end position="42"/>
    </location>
</feature>
<dbReference type="Pfam" id="PF01292">
    <property type="entry name" value="Ni_hydr_CYTB"/>
    <property type="match status" value="1"/>
</dbReference>
<keyword evidence="5" id="KW-0349">Heme</keyword>
<reference evidence="15" key="1">
    <citation type="submission" date="2022-08" db="EMBL/GenBank/DDBJ databases">
        <authorList>
            <person name="Dzunkova M."/>
            <person name="La Clair J."/>
            <person name="Tyml T."/>
            <person name="Doud D."/>
            <person name="Schulz F."/>
            <person name="Piquer S."/>
            <person name="Porcel Sanchis D."/>
            <person name="Osborn A."/>
            <person name="Robinson D."/>
            <person name="Louie K.B."/>
            <person name="Bowen B.P."/>
            <person name="Bowers R."/>
            <person name="Lee J."/>
            <person name="Arnau Llombart V."/>
            <person name="Diaz Villanueva W."/>
            <person name="Gosliner T."/>
            <person name="Northen T."/>
            <person name="Cheng J.-F."/>
            <person name="Burkart M.D."/>
            <person name="Woyke T."/>
        </authorList>
    </citation>
    <scope>NUCLEOTIDE SEQUENCE</scope>
    <source>
        <strain evidence="15">Df01</strain>
    </source>
</reference>
<dbReference type="SUPFAM" id="SSF81342">
    <property type="entry name" value="Transmembrane di-heme cytochromes"/>
    <property type="match status" value="1"/>
</dbReference>
<dbReference type="InterPro" id="IPR052168">
    <property type="entry name" value="Cytochrome_b561_oxidase"/>
</dbReference>
<dbReference type="InterPro" id="IPR011577">
    <property type="entry name" value="Cyt_b561_bac/Ni-Hgenase"/>
</dbReference>
<sequence length="179" mass="19933">MSPVDRGDKYGLVSRLLHWSLALLIFSMAALGAWMVEAGYYARWYLMALNAHKTLGLMSLAVALLLITWRMIVASPAPLHGLSVAESRAARWVHRLLLLLAVIVPFCGYLISTARQKGVDIFGLFIVPPVVALPDSWRDITVEVHYWLGYGVVIVACGHALAALKHQLWDKNDSLQRML</sequence>
<evidence type="ECO:0000313" key="16">
    <source>
        <dbReference type="Proteomes" id="UP001168167"/>
    </source>
</evidence>
<name>A0ABT7QLZ4_9GAMM</name>
<evidence type="ECO:0000256" key="9">
    <source>
        <dbReference type="ARBA" id="ARBA00022989"/>
    </source>
</evidence>